<protein>
    <recommendedName>
        <fullName evidence="3">STAS domain-containing protein</fullName>
    </recommendedName>
</protein>
<evidence type="ECO:0000313" key="2">
    <source>
        <dbReference type="Proteomes" id="UP000612808"/>
    </source>
</evidence>
<organism evidence="1 2">
    <name type="scientific">Actinocatenispora rupis</name>
    <dbReference type="NCBI Taxonomy" id="519421"/>
    <lineage>
        <taxon>Bacteria</taxon>
        <taxon>Bacillati</taxon>
        <taxon>Actinomycetota</taxon>
        <taxon>Actinomycetes</taxon>
        <taxon>Micromonosporales</taxon>
        <taxon>Micromonosporaceae</taxon>
        <taxon>Actinocatenispora</taxon>
    </lineage>
</organism>
<dbReference type="RefSeq" id="WP_203658969.1">
    <property type="nucleotide sequence ID" value="NZ_BAAAZM010000024.1"/>
</dbReference>
<name>A0A8J3NAV2_9ACTN</name>
<sequence length="255" mass="27391">MTEVMDPRDRSDPAVPMPGWLPVTPTVHIEHVRGIGFRQLSAVGELTGDAVSELRRTLSSLLTLYPRVVLDCGRLRVARPALLSVFCTAHERAGGWPLTRLALYGLDEDTAGAYEESGLGERVPHRSAMADAVAALDEPPVVLRRSRLLLPPTAVPDARETVDGCRQDWGLPRDQAVRAALIVAELAVGANEAGAVRSRLAMEWRPGAVGVALTERLAEPVPVGVLTAVALDELAGTWSSGPHRYGRRTIATIPL</sequence>
<evidence type="ECO:0000313" key="1">
    <source>
        <dbReference type="EMBL" id="GID12739.1"/>
    </source>
</evidence>
<proteinExistence type="predicted"/>
<dbReference type="Gene3D" id="3.30.750.24">
    <property type="entry name" value="STAS domain"/>
    <property type="match status" value="1"/>
</dbReference>
<reference evidence="1" key="1">
    <citation type="submission" date="2021-01" db="EMBL/GenBank/DDBJ databases">
        <title>Whole genome shotgun sequence of Actinocatenispora rupis NBRC 107355.</title>
        <authorList>
            <person name="Komaki H."/>
            <person name="Tamura T."/>
        </authorList>
    </citation>
    <scope>NUCLEOTIDE SEQUENCE</scope>
    <source>
        <strain evidence="1">NBRC 107355</strain>
    </source>
</reference>
<comment type="caution">
    <text evidence="1">The sequence shown here is derived from an EMBL/GenBank/DDBJ whole genome shotgun (WGS) entry which is preliminary data.</text>
</comment>
<dbReference type="EMBL" id="BOMB01000020">
    <property type="protein sequence ID" value="GID12739.1"/>
    <property type="molecule type" value="Genomic_DNA"/>
</dbReference>
<evidence type="ECO:0008006" key="3">
    <source>
        <dbReference type="Google" id="ProtNLM"/>
    </source>
</evidence>
<dbReference type="Proteomes" id="UP000612808">
    <property type="component" value="Unassembled WGS sequence"/>
</dbReference>
<dbReference type="InterPro" id="IPR036513">
    <property type="entry name" value="STAS_dom_sf"/>
</dbReference>
<gene>
    <name evidence="1" type="ORF">Aru02nite_36280</name>
</gene>
<keyword evidence="2" id="KW-1185">Reference proteome</keyword>
<accession>A0A8J3NAV2</accession>
<dbReference type="AlphaFoldDB" id="A0A8J3NAV2"/>